<dbReference type="EMBL" id="CP000075">
    <property type="protein sequence ID" value="AAY36604.1"/>
    <property type="molecule type" value="Genomic_DNA"/>
</dbReference>
<accession>Q4ZW68</accession>
<protein>
    <submittedName>
        <fullName evidence="1">Uncharacterized protein</fullName>
    </submittedName>
</protein>
<evidence type="ECO:0000313" key="1">
    <source>
        <dbReference type="EMBL" id="AAY36604.1"/>
    </source>
</evidence>
<name>Q4ZW68_PSEU2</name>
<reference evidence="1 2" key="1">
    <citation type="journal article" date="2005" name="Proc. Natl. Acad. Sci. U.S.A.">
        <title>Comparison of the complete genome sequences of Pseudomonas syringae pv. syringae B728a and pv. tomato DC3000.</title>
        <authorList>
            <person name="Feil H."/>
            <person name="Feil W.S."/>
            <person name="Chain P."/>
            <person name="Larimer F."/>
            <person name="Dibartolo G."/>
            <person name="Copeland A."/>
            <person name="Lykidis A."/>
            <person name="Trong S."/>
            <person name="Nolan M."/>
            <person name="Goltsman E."/>
            <person name="Thiel J."/>
            <person name="Malfatti S."/>
            <person name="Loper J.E."/>
            <person name="Lapidus A."/>
            <person name="Detter J.C."/>
            <person name="Land M."/>
            <person name="Richardson P.M."/>
            <person name="Kyrpides N.C."/>
            <person name="Ivanova N."/>
            <person name="Lindow S.E."/>
        </authorList>
    </citation>
    <scope>NUCLEOTIDE SEQUENCE [LARGE SCALE GENOMIC DNA]</scope>
    <source>
        <strain evidence="1 2">B728a</strain>
    </source>
</reference>
<dbReference type="KEGG" id="psb:Psyr_1556"/>
<evidence type="ECO:0000313" key="2">
    <source>
        <dbReference type="Proteomes" id="UP000000426"/>
    </source>
</evidence>
<organism evidence="1 2">
    <name type="scientific">Pseudomonas syringae pv. syringae (strain B728a)</name>
    <dbReference type="NCBI Taxonomy" id="205918"/>
    <lineage>
        <taxon>Bacteria</taxon>
        <taxon>Pseudomonadati</taxon>
        <taxon>Pseudomonadota</taxon>
        <taxon>Gammaproteobacteria</taxon>
        <taxon>Pseudomonadales</taxon>
        <taxon>Pseudomonadaceae</taxon>
        <taxon>Pseudomonas</taxon>
        <taxon>Pseudomonas syringae</taxon>
    </lineage>
</organism>
<gene>
    <name evidence="1" type="ordered locus">Psyr_1556</name>
</gene>
<sequence>MQTHENTQNMIEVHIRTHRKSLLIDINSPLLLIADSTRSTKKLRRVSPYTSDDYNLFLRLMDNFEAFVTTPHIFTEISSLKMTFMG</sequence>
<dbReference type="AlphaFoldDB" id="Q4ZW68"/>
<dbReference type="HOGENOM" id="CLU_2495568_0_0_6"/>
<proteinExistence type="predicted"/>
<dbReference type="Proteomes" id="UP000000426">
    <property type="component" value="Chromosome"/>
</dbReference>